<dbReference type="OrthoDB" id="9815709at2"/>
<name>A0A1M6K2A0_9PROT</name>
<evidence type="ECO:0000313" key="4">
    <source>
        <dbReference type="Proteomes" id="UP000184387"/>
    </source>
</evidence>
<evidence type="ECO:0000256" key="1">
    <source>
        <dbReference type="SAM" id="MobiDB-lite"/>
    </source>
</evidence>
<dbReference type="PANTHER" id="PTHR47814">
    <property type="entry name" value="PEPTIDYL-TRNA HYDROLASE ARFB"/>
    <property type="match status" value="1"/>
</dbReference>
<feature type="domain" description="Prokaryotic-type class I peptide chain release factors" evidence="2">
    <location>
        <begin position="23"/>
        <end position="39"/>
    </location>
</feature>
<dbReference type="GO" id="GO:0072344">
    <property type="term" value="P:rescue of stalled ribosome"/>
    <property type="evidence" value="ECO:0007669"/>
    <property type="project" value="TreeGrafter"/>
</dbReference>
<dbReference type="Proteomes" id="UP000184387">
    <property type="component" value="Unassembled WGS sequence"/>
</dbReference>
<dbReference type="AlphaFoldDB" id="A0A1M6K2A0"/>
<feature type="region of interest" description="Disordered" evidence="1">
    <location>
        <begin position="98"/>
        <end position="142"/>
    </location>
</feature>
<dbReference type="PROSITE" id="PS00745">
    <property type="entry name" value="RF_PROK_I"/>
    <property type="match status" value="1"/>
</dbReference>
<dbReference type="NCBIfam" id="NF006718">
    <property type="entry name" value="PRK09256.1"/>
    <property type="match status" value="1"/>
</dbReference>
<accession>A0A1M6K2A0</accession>
<protein>
    <submittedName>
        <fullName evidence="3">Ribosome-associated protein</fullName>
    </submittedName>
</protein>
<dbReference type="RefSeq" id="WP_073135715.1">
    <property type="nucleotide sequence ID" value="NZ_FQZF01000015.1"/>
</dbReference>
<evidence type="ECO:0000313" key="3">
    <source>
        <dbReference type="EMBL" id="SHJ53058.1"/>
    </source>
</evidence>
<gene>
    <name evidence="3" type="ORF">SAMN02745194_02793</name>
</gene>
<dbReference type="InterPro" id="IPR000352">
    <property type="entry name" value="Pep_chain_release_fac_I"/>
</dbReference>
<evidence type="ECO:0000259" key="2">
    <source>
        <dbReference type="PROSITE" id="PS00745"/>
    </source>
</evidence>
<dbReference type="EMBL" id="FQZF01000015">
    <property type="protein sequence ID" value="SHJ53058.1"/>
    <property type="molecule type" value="Genomic_DNA"/>
</dbReference>
<dbReference type="STRING" id="198092.SAMN02745194_02793"/>
<dbReference type="GO" id="GO:0043022">
    <property type="term" value="F:ribosome binding"/>
    <property type="evidence" value="ECO:0007669"/>
    <property type="project" value="TreeGrafter"/>
</dbReference>
<dbReference type="PANTHER" id="PTHR47814:SF1">
    <property type="entry name" value="PEPTIDYL-TRNA HYDROLASE ARFB"/>
    <property type="match status" value="1"/>
</dbReference>
<sequence>MEPLRVTNRLTIPAEALEESFIAASGPGGQNVNKVATAVQLRLHTARVPDLSERVMTRLRELAGRRMTEEGMLLLTSREHRTQDRNREAARARLLALLQEAAAPPPPTRRPTRPTRASKERRLTAKGVRAGIKQGRGRVRDE</sequence>
<reference evidence="3 4" key="1">
    <citation type="submission" date="2016-11" db="EMBL/GenBank/DDBJ databases">
        <authorList>
            <person name="Jaros S."/>
            <person name="Januszkiewicz K."/>
            <person name="Wedrychowicz H."/>
        </authorList>
    </citation>
    <scope>NUCLEOTIDE SEQUENCE [LARGE SCALE GENOMIC DNA]</scope>
    <source>
        <strain evidence="3 4">DSM 14916</strain>
    </source>
</reference>
<dbReference type="Gene3D" id="3.30.160.20">
    <property type="match status" value="1"/>
</dbReference>
<dbReference type="SUPFAM" id="SSF110916">
    <property type="entry name" value="Peptidyl-tRNA hydrolase domain-like"/>
    <property type="match status" value="1"/>
</dbReference>
<proteinExistence type="predicted"/>
<organism evidence="3 4">
    <name type="scientific">Muricoccus roseus</name>
    <dbReference type="NCBI Taxonomy" id="198092"/>
    <lineage>
        <taxon>Bacteria</taxon>
        <taxon>Pseudomonadati</taxon>
        <taxon>Pseudomonadota</taxon>
        <taxon>Alphaproteobacteria</taxon>
        <taxon>Acetobacterales</taxon>
        <taxon>Roseomonadaceae</taxon>
        <taxon>Muricoccus</taxon>
    </lineage>
</organism>
<dbReference type="Pfam" id="PF00472">
    <property type="entry name" value="RF-1"/>
    <property type="match status" value="1"/>
</dbReference>
<keyword evidence="4" id="KW-1185">Reference proteome</keyword>
<dbReference type="GO" id="GO:0004045">
    <property type="term" value="F:peptidyl-tRNA hydrolase activity"/>
    <property type="evidence" value="ECO:0007669"/>
    <property type="project" value="TreeGrafter"/>
</dbReference>
<dbReference type="GO" id="GO:0003747">
    <property type="term" value="F:translation release factor activity"/>
    <property type="evidence" value="ECO:0007669"/>
    <property type="project" value="InterPro"/>
</dbReference>